<protein>
    <submittedName>
        <fullName evidence="4">Serine hydrolase</fullName>
    </submittedName>
</protein>
<dbReference type="EMBL" id="JAQOSQ010000012">
    <property type="protein sequence ID" value="MDJ1184109.1"/>
    <property type="molecule type" value="Genomic_DNA"/>
</dbReference>
<evidence type="ECO:0000256" key="2">
    <source>
        <dbReference type="SAM" id="Phobius"/>
    </source>
</evidence>
<gene>
    <name evidence="4" type="ORF">PMH09_13030</name>
</gene>
<dbReference type="SUPFAM" id="SSF56601">
    <property type="entry name" value="beta-lactamase/transpeptidase-like"/>
    <property type="match status" value="1"/>
</dbReference>
<feature type="compositionally biased region" description="Low complexity" evidence="1">
    <location>
        <begin position="113"/>
        <end position="133"/>
    </location>
</feature>
<keyword evidence="4" id="KW-0378">Hydrolase</keyword>
<feature type="transmembrane region" description="Helical" evidence="2">
    <location>
        <begin position="191"/>
        <end position="212"/>
    </location>
</feature>
<dbReference type="InterPro" id="IPR045155">
    <property type="entry name" value="Beta-lactam_cat"/>
</dbReference>
<comment type="caution">
    <text evidence="4">The sequence shown here is derived from an EMBL/GenBank/DDBJ whole genome shotgun (WGS) entry which is preliminary data.</text>
</comment>
<keyword evidence="2" id="KW-0812">Transmembrane</keyword>
<evidence type="ECO:0000259" key="3">
    <source>
        <dbReference type="Pfam" id="PF13354"/>
    </source>
</evidence>
<evidence type="ECO:0000256" key="1">
    <source>
        <dbReference type="SAM" id="MobiDB-lite"/>
    </source>
</evidence>
<dbReference type="InterPro" id="IPR000871">
    <property type="entry name" value="Beta-lactam_class-A"/>
</dbReference>
<dbReference type="Proteomes" id="UP001232992">
    <property type="component" value="Unassembled WGS sequence"/>
</dbReference>
<dbReference type="Pfam" id="PF13354">
    <property type="entry name" value="Beta-lactamase2"/>
    <property type="match status" value="1"/>
</dbReference>
<dbReference type="RefSeq" id="WP_283758761.1">
    <property type="nucleotide sequence ID" value="NZ_JAQOSQ010000012.1"/>
</dbReference>
<dbReference type="GO" id="GO:0016787">
    <property type="term" value="F:hydrolase activity"/>
    <property type="evidence" value="ECO:0007669"/>
    <property type="project" value="UniProtKB-KW"/>
</dbReference>
<feature type="region of interest" description="Disordered" evidence="1">
    <location>
        <begin position="532"/>
        <end position="563"/>
    </location>
</feature>
<keyword evidence="2" id="KW-1133">Transmembrane helix</keyword>
<evidence type="ECO:0000313" key="4">
    <source>
        <dbReference type="EMBL" id="MDJ1184109.1"/>
    </source>
</evidence>
<feature type="domain" description="Beta-lactamase class A catalytic" evidence="3">
    <location>
        <begin position="297"/>
        <end position="507"/>
    </location>
</feature>
<feature type="compositionally biased region" description="Basic residues" evidence="1">
    <location>
        <begin position="1"/>
        <end position="14"/>
    </location>
</feature>
<dbReference type="PANTHER" id="PTHR35333">
    <property type="entry name" value="BETA-LACTAMASE"/>
    <property type="match status" value="1"/>
</dbReference>
<proteinExistence type="predicted"/>
<dbReference type="InterPro" id="IPR012338">
    <property type="entry name" value="Beta-lactam/transpept-like"/>
</dbReference>
<keyword evidence="2" id="KW-0472">Membrane</keyword>
<dbReference type="Gene3D" id="3.40.710.10">
    <property type="entry name" value="DD-peptidase/beta-lactamase superfamily"/>
    <property type="match status" value="1"/>
</dbReference>
<evidence type="ECO:0000313" key="5">
    <source>
        <dbReference type="Proteomes" id="UP001232992"/>
    </source>
</evidence>
<accession>A0ABT7BY36</accession>
<feature type="region of interest" description="Disordered" evidence="1">
    <location>
        <begin position="1"/>
        <end position="62"/>
    </location>
</feature>
<name>A0ABT7BY36_9CYAN</name>
<dbReference type="PANTHER" id="PTHR35333:SF4">
    <property type="entry name" value="SLR0121 PROTEIN"/>
    <property type="match status" value="1"/>
</dbReference>
<reference evidence="4 5" key="1">
    <citation type="submission" date="2023-01" db="EMBL/GenBank/DDBJ databases">
        <title>Novel diversity within Roseofilum (Cyanobacteria; Desertifilaceae) from marine benthic mats with descriptions of four novel species.</title>
        <authorList>
            <person name="Wang Y."/>
            <person name="Berthold D.E."/>
            <person name="Hu J."/>
            <person name="Lefler F.W."/>
            <person name="Laughinghouse H.D. IV."/>
        </authorList>
    </citation>
    <scope>NUCLEOTIDE SEQUENCE [LARGE SCALE GENOMIC DNA]</scope>
    <source>
        <strain evidence="4 5">BLCC-M143</strain>
    </source>
</reference>
<feature type="compositionally biased region" description="Polar residues" evidence="1">
    <location>
        <begin position="21"/>
        <end position="36"/>
    </location>
</feature>
<keyword evidence="5" id="KW-1185">Reference proteome</keyword>
<sequence>MAKSGGKKIVRRSQRLGGHPSKTTHLATNSPRSVQSPLPKGTPEGRNTRRKPKLKLRQRKPPVWKQLLRAILKPLLSVDSTHRSRSSKAPSKPSKIRSTRGRTTSSPPPIPPLSINSKRANSPSRPSPRQQQRSKSRDLAAPFASRPSLKAATAKQKRSQETLSRRLRGMGKPVRASKPNRHREPRPVSPLVYGIRFLILGVGIFAIAGTLLSASDPSSTLFLGQKIASRGSLSSYTITEQYSSESRDATDALLRENLAEQTPWTTRPRSLHLAQELNPLKTEIKTLSTQRPQFQPGIFILDLDTNNYVDLAGTTTIPAASTIKLPILLAFFQDVDAGKIRLDERLALTEDHIAGGSGDLQYDQIGSEYSALNVATWMMTASDNTATNMIIDRLGGLDKVNQRLSGWGLQQTVIREKLPDLDGNNTTSARELAHLMAALHEGELVSLKSRDRILNIMGRTETSVLLEQGLGDDTQIAHKTGDIGEMLGDVGLIDLANGKRYIAAVLVERPHNDYGAADLIGEISQATYQYLQNPPNPSPEPNLDELPVEFPEATAHRERRHRD</sequence>
<feature type="compositionally biased region" description="Basic residues" evidence="1">
    <location>
        <begin position="48"/>
        <end position="62"/>
    </location>
</feature>
<feature type="region of interest" description="Disordered" evidence="1">
    <location>
        <begin position="79"/>
        <end position="187"/>
    </location>
</feature>
<organism evidence="4 5">
    <name type="scientific">Roseofilum casamattae BLCC-M143</name>
    <dbReference type="NCBI Taxonomy" id="3022442"/>
    <lineage>
        <taxon>Bacteria</taxon>
        <taxon>Bacillati</taxon>
        <taxon>Cyanobacteriota</taxon>
        <taxon>Cyanophyceae</taxon>
        <taxon>Desertifilales</taxon>
        <taxon>Desertifilaceae</taxon>
        <taxon>Roseofilum</taxon>
        <taxon>Roseofilum casamattae</taxon>
    </lineage>
</organism>